<name>E8N2R6_ANATU</name>
<proteinExistence type="predicted"/>
<dbReference type="EMBL" id="AP012029">
    <property type="protein sequence ID" value="BAJ65066.1"/>
    <property type="molecule type" value="Genomic_DNA"/>
</dbReference>
<gene>
    <name evidence="1" type="ordered locus">ANT_30400</name>
</gene>
<dbReference type="GO" id="GO:0070573">
    <property type="term" value="F:metallodipeptidase activity"/>
    <property type="evidence" value="ECO:0007669"/>
    <property type="project" value="InterPro"/>
</dbReference>
<dbReference type="InParanoid" id="E8N2R6"/>
<dbReference type="PANTHER" id="PTHR10443">
    <property type="entry name" value="MICROSOMAL DIPEPTIDASE"/>
    <property type="match status" value="1"/>
</dbReference>
<reference evidence="1 2" key="1">
    <citation type="submission" date="2010-12" db="EMBL/GenBank/DDBJ databases">
        <title>Whole genome sequence of Anaerolinea thermophila UNI-1.</title>
        <authorList>
            <person name="Narita-Yamada S."/>
            <person name="Kishi E."/>
            <person name="Watanabe Y."/>
            <person name="Takasaki K."/>
            <person name="Ankai A."/>
            <person name="Oguchi A."/>
            <person name="Fukui S."/>
            <person name="Takahashi M."/>
            <person name="Yashiro I."/>
            <person name="Hosoyama A."/>
            <person name="Sekiguchi Y."/>
            <person name="Hanada S."/>
            <person name="Fujita N."/>
        </authorList>
    </citation>
    <scope>NUCLEOTIDE SEQUENCE [LARGE SCALE GENOMIC DNA]</scope>
    <source>
        <strain evidence="2">DSM 14523 / JCM 11388 / NBRC 100420 / UNI-1</strain>
    </source>
</reference>
<dbReference type="eggNOG" id="COG2355">
    <property type="taxonomic scope" value="Bacteria"/>
</dbReference>
<dbReference type="KEGG" id="atm:ANT_30400"/>
<organism evidence="1 2">
    <name type="scientific">Anaerolinea thermophila (strain DSM 14523 / JCM 11388 / NBRC 100420 / UNI-1)</name>
    <dbReference type="NCBI Taxonomy" id="926569"/>
    <lineage>
        <taxon>Bacteria</taxon>
        <taxon>Bacillati</taxon>
        <taxon>Chloroflexota</taxon>
        <taxon>Anaerolineae</taxon>
        <taxon>Anaerolineales</taxon>
        <taxon>Anaerolineaceae</taxon>
        <taxon>Anaerolinea</taxon>
    </lineage>
</organism>
<sequence length="376" mass="41803">MIHWMIDGHLDLAYSALTFGRDLFRSVDEIREMERGTLTPQRNNGECTVAVPELQKGHTALVIASLFVVRAGVLEAWETQVYRTPQEARQRWTAQLDVYRRWCEDHPAIFRQVTSRRDLQQVIKAWQAFASAPATGEERAEHPASAYPPIGLVVMMEGAEGLREPREIEAYAAQGVRLVAPVWAGGRFCGSNRDAEAFTREGWELLDILADLGMGLDLAHMNEKSSLQALDRFEGNLCASHTACRALARQDDNQRLLSDLQIRRIVERDGVIGIALNSRWLRPGWSAGDPRESTTLKHVAAHVDHICQIAGDARHVALGTDLDGGFGRARIPAEVDTIADLPKLADILAEAGYNESDLAAIFGGNWQIFLERILPL</sequence>
<dbReference type="STRING" id="926569.ANT_30400"/>
<keyword evidence="2" id="KW-1185">Reference proteome</keyword>
<dbReference type="GO" id="GO:0006508">
    <property type="term" value="P:proteolysis"/>
    <property type="evidence" value="ECO:0007669"/>
    <property type="project" value="InterPro"/>
</dbReference>
<dbReference type="Proteomes" id="UP000008922">
    <property type="component" value="Chromosome"/>
</dbReference>
<evidence type="ECO:0000313" key="2">
    <source>
        <dbReference type="Proteomes" id="UP000008922"/>
    </source>
</evidence>
<dbReference type="InterPro" id="IPR008257">
    <property type="entry name" value="Pept_M19"/>
</dbReference>
<dbReference type="SUPFAM" id="SSF51556">
    <property type="entry name" value="Metallo-dependent hydrolases"/>
    <property type="match status" value="1"/>
</dbReference>
<evidence type="ECO:0000313" key="1">
    <source>
        <dbReference type="EMBL" id="BAJ65066.1"/>
    </source>
</evidence>
<dbReference type="PANTHER" id="PTHR10443:SF12">
    <property type="entry name" value="DIPEPTIDASE"/>
    <property type="match status" value="1"/>
</dbReference>
<dbReference type="Gene3D" id="3.20.20.140">
    <property type="entry name" value="Metal-dependent hydrolases"/>
    <property type="match status" value="1"/>
</dbReference>
<dbReference type="PROSITE" id="PS51365">
    <property type="entry name" value="RENAL_DIPEPTIDASE_2"/>
    <property type="match status" value="1"/>
</dbReference>
<dbReference type="RefSeq" id="WP_013561407.1">
    <property type="nucleotide sequence ID" value="NC_014960.1"/>
</dbReference>
<dbReference type="AlphaFoldDB" id="E8N2R6"/>
<protein>
    <submittedName>
        <fullName evidence="1">M19 family peptidase</fullName>
    </submittedName>
</protein>
<dbReference type="OrthoDB" id="9804920at2"/>
<dbReference type="InterPro" id="IPR032466">
    <property type="entry name" value="Metal_Hydrolase"/>
</dbReference>
<dbReference type="Pfam" id="PF01244">
    <property type="entry name" value="Peptidase_M19"/>
    <property type="match status" value="1"/>
</dbReference>
<dbReference type="HOGENOM" id="CLU_031404_1_0_0"/>
<accession>E8N2R6</accession>